<keyword evidence="3" id="KW-1185">Reference proteome</keyword>
<dbReference type="AlphaFoldDB" id="A0A1G4T2E1"/>
<feature type="compositionally biased region" description="Basic and acidic residues" evidence="1">
    <location>
        <begin position="1"/>
        <end position="11"/>
    </location>
</feature>
<evidence type="ECO:0000313" key="3">
    <source>
        <dbReference type="Proteomes" id="UP000199150"/>
    </source>
</evidence>
<dbReference type="OrthoDB" id="9858945at2"/>
<gene>
    <name evidence="2" type="ORF">SAMN02927928_3183</name>
</gene>
<organism evidence="2 3">
    <name type="scientific">Asticcacaulis taihuensis</name>
    <dbReference type="NCBI Taxonomy" id="260084"/>
    <lineage>
        <taxon>Bacteria</taxon>
        <taxon>Pseudomonadati</taxon>
        <taxon>Pseudomonadota</taxon>
        <taxon>Alphaproteobacteria</taxon>
        <taxon>Caulobacterales</taxon>
        <taxon>Caulobacteraceae</taxon>
        <taxon>Asticcacaulis</taxon>
    </lineage>
</organism>
<evidence type="ECO:0000256" key="1">
    <source>
        <dbReference type="SAM" id="MobiDB-lite"/>
    </source>
</evidence>
<reference evidence="3" key="1">
    <citation type="submission" date="2016-10" db="EMBL/GenBank/DDBJ databases">
        <authorList>
            <person name="Varghese N."/>
            <person name="Submissions S."/>
        </authorList>
    </citation>
    <scope>NUCLEOTIDE SEQUENCE [LARGE SCALE GENOMIC DNA]</scope>
    <source>
        <strain evidence="3">CGMCC 1.3431</strain>
    </source>
</reference>
<name>A0A1G4T2E1_9CAUL</name>
<evidence type="ECO:0000313" key="2">
    <source>
        <dbReference type="EMBL" id="SCW75573.1"/>
    </source>
</evidence>
<protein>
    <recommendedName>
        <fullName evidence="4">N-acetyltransferase domain-containing protein</fullName>
    </recommendedName>
</protein>
<dbReference type="Proteomes" id="UP000199150">
    <property type="component" value="Unassembled WGS sequence"/>
</dbReference>
<feature type="region of interest" description="Disordered" evidence="1">
    <location>
        <begin position="1"/>
        <end position="27"/>
    </location>
</feature>
<dbReference type="RefSeq" id="WP_090649963.1">
    <property type="nucleotide sequence ID" value="NZ_CBCRYE010000005.1"/>
</dbReference>
<evidence type="ECO:0008006" key="4">
    <source>
        <dbReference type="Google" id="ProtNLM"/>
    </source>
</evidence>
<accession>A0A1G4T2E1</accession>
<sequence length="186" mass="20388">MNARVASHEIRYPQSPAPLQSLDGLSPESLPARGGFRPLPISIQTENARLELIQAGQAYGAPLPGVYRPADGHGGDDTGWMWAVFTNRGDPLGFVSLNPAPVSSDFDCYFGPHLDIACRRDRIFAPYVPEVIDGLLGWLRDHDICFVIHAEHSGADNQLADWLVAAGFLYTGCRSRDGRQQMICLL</sequence>
<dbReference type="STRING" id="260084.SAMN02927928_3183"/>
<dbReference type="EMBL" id="FMTS01000006">
    <property type="protein sequence ID" value="SCW75573.1"/>
    <property type="molecule type" value="Genomic_DNA"/>
</dbReference>
<proteinExistence type="predicted"/>